<reference evidence="1 2" key="1">
    <citation type="submission" date="2013-11" db="EMBL/GenBank/DDBJ databases">
        <title>Metagenomic analysis of a methanogenic consortium involved in long chain n-alkane degradation.</title>
        <authorList>
            <person name="Davidova I.A."/>
            <person name="Callaghan A.V."/>
            <person name="Wawrik B."/>
            <person name="Pruitt S."/>
            <person name="Marks C."/>
            <person name="Duncan K.E."/>
            <person name="Suflita J.M."/>
        </authorList>
    </citation>
    <scope>NUCLEOTIDE SEQUENCE [LARGE SCALE GENOMIC DNA]</scope>
    <source>
        <strain evidence="1 2">SPR</strain>
    </source>
</reference>
<sequence>MQATQEASQNAAELKKHQTNAIKLQFETGSDQNMVDLPQLLLGVSNKNSNSKFIS</sequence>
<organism evidence="1 2">
    <name type="scientific">Dethiosulfatarculus sandiegensis</name>
    <dbReference type="NCBI Taxonomy" id="1429043"/>
    <lineage>
        <taxon>Bacteria</taxon>
        <taxon>Pseudomonadati</taxon>
        <taxon>Thermodesulfobacteriota</taxon>
        <taxon>Desulfarculia</taxon>
        <taxon>Desulfarculales</taxon>
        <taxon>Desulfarculaceae</taxon>
        <taxon>Dethiosulfatarculus</taxon>
    </lineage>
</organism>
<dbReference type="AlphaFoldDB" id="A0A0D2JJ14"/>
<gene>
    <name evidence="1" type="ORF">X474_01905</name>
</gene>
<keyword evidence="2" id="KW-1185">Reference proteome</keyword>
<dbReference type="EMBL" id="AZAC01000002">
    <property type="protein sequence ID" value="KIX15671.1"/>
    <property type="molecule type" value="Genomic_DNA"/>
</dbReference>
<name>A0A0D2JJ14_9BACT</name>
<comment type="caution">
    <text evidence="1">The sequence shown here is derived from an EMBL/GenBank/DDBJ whole genome shotgun (WGS) entry which is preliminary data.</text>
</comment>
<protein>
    <submittedName>
        <fullName evidence="1">Uncharacterized protein</fullName>
    </submittedName>
</protein>
<evidence type="ECO:0000313" key="1">
    <source>
        <dbReference type="EMBL" id="KIX15671.1"/>
    </source>
</evidence>
<accession>A0A0D2JJ14</accession>
<dbReference type="STRING" id="1429043.X474_01905"/>
<proteinExistence type="predicted"/>
<dbReference type="InParanoid" id="A0A0D2JJ14"/>
<dbReference type="RefSeq" id="WP_156360572.1">
    <property type="nucleotide sequence ID" value="NZ_AZAC01000002.1"/>
</dbReference>
<evidence type="ECO:0000313" key="2">
    <source>
        <dbReference type="Proteomes" id="UP000032233"/>
    </source>
</evidence>
<dbReference type="Proteomes" id="UP000032233">
    <property type="component" value="Unassembled WGS sequence"/>
</dbReference>